<evidence type="ECO:0000256" key="3">
    <source>
        <dbReference type="PROSITE-ProRule" id="PRU00023"/>
    </source>
</evidence>
<organism evidence="5">
    <name type="scientific">Bionectria ochroleuca</name>
    <name type="common">Gliocladium roseum</name>
    <dbReference type="NCBI Taxonomy" id="29856"/>
    <lineage>
        <taxon>Eukaryota</taxon>
        <taxon>Fungi</taxon>
        <taxon>Dikarya</taxon>
        <taxon>Ascomycota</taxon>
        <taxon>Pezizomycotina</taxon>
        <taxon>Sordariomycetes</taxon>
        <taxon>Hypocreomycetidae</taxon>
        <taxon>Hypocreales</taxon>
        <taxon>Bionectriaceae</taxon>
        <taxon>Clonostachys</taxon>
    </lineage>
</organism>
<dbReference type="SUPFAM" id="SSF48403">
    <property type="entry name" value="Ankyrin repeat"/>
    <property type="match status" value="1"/>
</dbReference>
<dbReference type="EMBL" id="CDPU01000004">
    <property type="protein sequence ID" value="CEO46209.1"/>
    <property type="molecule type" value="Genomic_DNA"/>
</dbReference>
<keyword evidence="2 3" id="KW-0040">ANK repeat</keyword>
<feature type="repeat" description="ANK" evidence="3">
    <location>
        <begin position="196"/>
        <end position="228"/>
    </location>
</feature>
<dbReference type="Gene3D" id="1.25.40.20">
    <property type="entry name" value="Ankyrin repeat-containing domain"/>
    <property type="match status" value="2"/>
</dbReference>
<evidence type="ECO:0000256" key="2">
    <source>
        <dbReference type="ARBA" id="ARBA00023043"/>
    </source>
</evidence>
<name>A0A0B7JMN3_BIOOC</name>
<sequence>MHPEEQDTEVLRRVLSFVEDAPDWGDSTLVHAAARRGHGIKEALDKEPWALNEADYTGECPIHAASIQGNKNALEELIRANTSVNMKDFEGRTALMLASVNEHVDCVRLLLRHSDINIDQRDNDGCTALFHAARVCDPEVVAALLAEGASLSVRDIKGNSPLHRLGDDCTNHERIKQTLQLLLASGKINIDVFDDYGASPLMHAIVNNIVAPLRCLVEAGASMQLLDKYGVNVLHQAAISDLGVLQYLLGLDPTMFRGINLNQPDAWSYMPWDNFQSTLSPGHLYYREESSQEASEAAFNQLLQIAQDANLRWEIDILESTLTHSRGRSTVPAQFSDYPTEKVEDERVRYYRGISQQIQAGDFEGVITALEEEIEDLEGQIGSSPWLEDSDSSLSNSSNITSREEEGDHTDGGEDGDDPYETAESGDEVETEDTGTAL</sequence>
<dbReference type="SMART" id="SM00248">
    <property type="entry name" value="ANK"/>
    <property type="match status" value="5"/>
</dbReference>
<feature type="repeat" description="ANK" evidence="3">
    <location>
        <begin position="57"/>
        <end position="89"/>
    </location>
</feature>
<keyword evidence="1" id="KW-0677">Repeat</keyword>
<evidence type="ECO:0000256" key="1">
    <source>
        <dbReference type="ARBA" id="ARBA00022737"/>
    </source>
</evidence>
<dbReference type="InterPro" id="IPR036770">
    <property type="entry name" value="Ankyrin_rpt-contain_sf"/>
</dbReference>
<dbReference type="Pfam" id="PF12796">
    <property type="entry name" value="Ank_2"/>
    <property type="match status" value="2"/>
</dbReference>
<reference evidence="5" key="1">
    <citation type="submission" date="2015-01" db="EMBL/GenBank/DDBJ databases">
        <authorList>
            <person name="Durling Mikael"/>
        </authorList>
    </citation>
    <scope>NUCLEOTIDE SEQUENCE</scope>
</reference>
<proteinExistence type="predicted"/>
<evidence type="ECO:0000256" key="4">
    <source>
        <dbReference type="SAM" id="MobiDB-lite"/>
    </source>
</evidence>
<gene>
    <name evidence="5" type="ORF">BN869_000002264_1</name>
</gene>
<feature type="repeat" description="ANK" evidence="3">
    <location>
        <begin position="124"/>
        <end position="156"/>
    </location>
</feature>
<dbReference type="PROSITE" id="PS50297">
    <property type="entry name" value="ANK_REP_REGION"/>
    <property type="match status" value="2"/>
</dbReference>
<feature type="repeat" description="ANK" evidence="3">
    <location>
        <begin position="90"/>
        <end position="123"/>
    </location>
</feature>
<dbReference type="PANTHER" id="PTHR24173">
    <property type="entry name" value="ANKYRIN REPEAT CONTAINING"/>
    <property type="match status" value="1"/>
</dbReference>
<dbReference type="PROSITE" id="PS50088">
    <property type="entry name" value="ANK_REPEAT"/>
    <property type="match status" value="4"/>
</dbReference>
<feature type="compositionally biased region" description="Basic and acidic residues" evidence="4">
    <location>
        <begin position="402"/>
        <end position="412"/>
    </location>
</feature>
<feature type="compositionally biased region" description="Acidic residues" evidence="4">
    <location>
        <begin position="413"/>
        <end position="438"/>
    </location>
</feature>
<feature type="region of interest" description="Disordered" evidence="4">
    <location>
        <begin position="381"/>
        <end position="438"/>
    </location>
</feature>
<dbReference type="AlphaFoldDB" id="A0A0B7JMN3"/>
<protein>
    <submittedName>
        <fullName evidence="5">Uncharacterized protein</fullName>
    </submittedName>
</protein>
<dbReference type="PANTHER" id="PTHR24173:SF74">
    <property type="entry name" value="ANKYRIN REPEAT DOMAIN-CONTAINING PROTEIN 16"/>
    <property type="match status" value="1"/>
</dbReference>
<accession>A0A0B7JMN3</accession>
<dbReference type="InterPro" id="IPR002110">
    <property type="entry name" value="Ankyrin_rpt"/>
</dbReference>
<evidence type="ECO:0000313" key="5">
    <source>
        <dbReference type="EMBL" id="CEO46209.1"/>
    </source>
</evidence>